<feature type="compositionally biased region" description="Low complexity" evidence="3">
    <location>
        <begin position="959"/>
        <end position="982"/>
    </location>
</feature>
<organism evidence="4 5">
    <name type="scientific">Batillaria attramentaria</name>
    <dbReference type="NCBI Taxonomy" id="370345"/>
    <lineage>
        <taxon>Eukaryota</taxon>
        <taxon>Metazoa</taxon>
        <taxon>Spiralia</taxon>
        <taxon>Lophotrochozoa</taxon>
        <taxon>Mollusca</taxon>
        <taxon>Gastropoda</taxon>
        <taxon>Caenogastropoda</taxon>
        <taxon>Sorbeoconcha</taxon>
        <taxon>Cerithioidea</taxon>
        <taxon>Batillariidae</taxon>
        <taxon>Batillaria</taxon>
    </lineage>
</organism>
<dbReference type="Proteomes" id="UP001519460">
    <property type="component" value="Unassembled WGS sequence"/>
</dbReference>
<dbReference type="SUPFAM" id="SSF48452">
    <property type="entry name" value="TPR-like"/>
    <property type="match status" value="1"/>
</dbReference>
<keyword evidence="2" id="KW-0802">TPR repeat</keyword>
<evidence type="ECO:0000256" key="1">
    <source>
        <dbReference type="ARBA" id="ARBA00022737"/>
    </source>
</evidence>
<dbReference type="InterPro" id="IPR027417">
    <property type="entry name" value="P-loop_NTPase"/>
</dbReference>
<evidence type="ECO:0000256" key="3">
    <source>
        <dbReference type="SAM" id="MobiDB-lite"/>
    </source>
</evidence>
<dbReference type="PANTHER" id="PTHR45641">
    <property type="entry name" value="TETRATRICOPEPTIDE REPEAT PROTEIN (AFU_ORTHOLOGUE AFUA_6G03870)"/>
    <property type="match status" value="1"/>
</dbReference>
<feature type="compositionally biased region" description="Basic and acidic residues" evidence="3">
    <location>
        <begin position="862"/>
        <end position="871"/>
    </location>
</feature>
<gene>
    <name evidence="4" type="ORF">BaRGS_00028440</name>
</gene>
<dbReference type="Pfam" id="PF13374">
    <property type="entry name" value="TPR_10"/>
    <property type="match status" value="1"/>
</dbReference>
<protein>
    <submittedName>
        <fullName evidence="4">Uncharacterized protein</fullName>
    </submittedName>
</protein>
<evidence type="ECO:0000313" key="5">
    <source>
        <dbReference type="Proteomes" id="UP001519460"/>
    </source>
</evidence>
<feature type="compositionally biased region" description="Basic and acidic residues" evidence="3">
    <location>
        <begin position="989"/>
        <end position="1002"/>
    </location>
</feature>
<feature type="compositionally biased region" description="Polar residues" evidence="3">
    <location>
        <begin position="900"/>
        <end position="912"/>
    </location>
</feature>
<evidence type="ECO:0000256" key="2">
    <source>
        <dbReference type="ARBA" id="ARBA00022803"/>
    </source>
</evidence>
<dbReference type="InterPro" id="IPR019734">
    <property type="entry name" value="TPR_rpt"/>
</dbReference>
<feature type="region of interest" description="Disordered" evidence="3">
    <location>
        <begin position="959"/>
        <end position="1002"/>
    </location>
</feature>
<dbReference type="EMBL" id="JACVVK020000284">
    <property type="protein sequence ID" value="KAK7480272.1"/>
    <property type="molecule type" value="Genomic_DNA"/>
</dbReference>
<feature type="compositionally biased region" description="Basic and acidic residues" evidence="3">
    <location>
        <begin position="714"/>
        <end position="727"/>
    </location>
</feature>
<feature type="region of interest" description="Disordered" evidence="3">
    <location>
        <begin position="754"/>
        <end position="924"/>
    </location>
</feature>
<evidence type="ECO:0000313" key="4">
    <source>
        <dbReference type="EMBL" id="KAK7480272.1"/>
    </source>
</evidence>
<feature type="compositionally biased region" description="Basic and acidic residues" evidence="3">
    <location>
        <begin position="824"/>
        <end position="840"/>
    </location>
</feature>
<feature type="compositionally biased region" description="Polar residues" evidence="3">
    <location>
        <begin position="754"/>
        <end position="785"/>
    </location>
</feature>
<keyword evidence="1" id="KW-0677">Repeat</keyword>
<feature type="compositionally biased region" description="Basic and acidic residues" evidence="3">
    <location>
        <begin position="800"/>
        <end position="816"/>
    </location>
</feature>
<reference evidence="4 5" key="1">
    <citation type="journal article" date="2023" name="Sci. Data">
        <title>Genome assembly of the Korean intertidal mud-creeper Batillaria attramentaria.</title>
        <authorList>
            <person name="Patra A.K."/>
            <person name="Ho P.T."/>
            <person name="Jun S."/>
            <person name="Lee S.J."/>
            <person name="Kim Y."/>
            <person name="Won Y.J."/>
        </authorList>
    </citation>
    <scope>NUCLEOTIDE SEQUENCE [LARGE SCALE GENOMIC DNA]</scope>
    <source>
        <strain evidence="4">Wonlab-2016</strain>
    </source>
</reference>
<comment type="caution">
    <text evidence="4">The sequence shown here is derived from an EMBL/GenBank/DDBJ whole genome shotgun (WGS) entry which is preliminary data.</text>
</comment>
<sequence>AAKDLCDENKAQGKDPPLLYTVDCTAASDWPDVVKALCSAFSLDEMFTYEHTLPVAIKERARDVGRGGILLLLLRLHALDPQGHLVDRLARFLNTLLESDVTTIVTSRRRLQLPCVIEVKPLTQKEALQLLSRHVTNFKAEDYDDIVKHCHGLPPLVMQVARYVSGDPMLAYTPSELKQLLKEDPTFLMRDLGKEAEHVFSGLSHEVQGHVTTLAQLLDGTFSVDVLQAALGLEGARAKTVLRRLHDESSVVIDTASRRVRVQPLLVHHVRQLGHVSADDQARLRVVTLLGRVLVNAERELYLKDQDTVYGYVQGEWPQLQHVLRQAIHCTGDTFHAFRKVAFEAEKLLVRCFPEEATEFFRKMAAAAVRFGTPRDQAALQGLIGMAITQSRAMTGWKEAMDCFDRALPVMRQDRKSLVLPRLLCSIGSAYFRLSRHQEAEKYLKEALKTCSVTQAEVEQVNFLLIQVRSLLALPLIFRGQFTKVKPLLLETLDLCDAQPYKEHPHKPVLINSLGLVYERSGESQEKALGYYLKSLSERRRYMKVVPRDLVPPLNNIGMQFCKRGFYKQALQYLEEAASIMGEATHFSTALTQHHLGQLCKKHCVSYNLRTICLQRLRTYIGDKSSRLAEHQRILEEAAALDPEPTDDQKEALTSLVIDECQMCGALECSADVRDLWAAVERETEKLWKVRDILQQSDIVKDLLDSDEDELGEGIERVTFDEPRAGNDDGGGAGPFSSAGDTVERPREAAVCTRENQQTLQLPPTSQERLSVSQETRLAQNTQVLPDQVRGAPDDSGTVRGKERAPFAGYLDREIELTNPAVAKESDSENRHSRRDEQRHLSTPRLFTTQESSTSSATQTEEWVHRQHPTEPSRTTLHHSMSSPVGTSGHPGPDGGHPQRSPSPELQRQHSLGSGLPPYAQEPSQSDASFIHCFHNQPVYNFHIYKFQGSVDLASSYSLASSRSYDDSSQSDVDVGDAGAPPGALPGSRAERTPETKDKTDL</sequence>
<keyword evidence="5" id="KW-1185">Reference proteome</keyword>
<dbReference type="PANTHER" id="PTHR45641:SF19">
    <property type="entry name" value="NEPHROCYSTIN-3"/>
    <property type="match status" value="1"/>
</dbReference>
<proteinExistence type="predicted"/>
<name>A0ABD0JZY4_9CAEN</name>
<feature type="compositionally biased region" description="Low complexity" evidence="3">
    <location>
        <begin position="848"/>
        <end position="861"/>
    </location>
</feature>
<dbReference type="SMART" id="SM00028">
    <property type="entry name" value="TPR"/>
    <property type="match status" value="3"/>
</dbReference>
<accession>A0ABD0JZY4</accession>
<dbReference type="SUPFAM" id="SSF52540">
    <property type="entry name" value="P-loop containing nucleoside triphosphate hydrolases"/>
    <property type="match status" value="1"/>
</dbReference>
<dbReference type="InterPro" id="IPR011990">
    <property type="entry name" value="TPR-like_helical_dom_sf"/>
</dbReference>
<feature type="non-terminal residue" evidence="4">
    <location>
        <position position="1"/>
    </location>
</feature>
<dbReference type="Gene3D" id="1.25.40.10">
    <property type="entry name" value="Tetratricopeptide repeat domain"/>
    <property type="match status" value="2"/>
</dbReference>
<dbReference type="AlphaFoldDB" id="A0ABD0JZY4"/>
<feature type="compositionally biased region" description="Polar residues" evidence="3">
    <location>
        <begin position="872"/>
        <end position="886"/>
    </location>
</feature>
<feature type="region of interest" description="Disordered" evidence="3">
    <location>
        <begin position="712"/>
        <end position="742"/>
    </location>
</feature>